<keyword evidence="6" id="KW-0472">Membrane</keyword>
<proteinExistence type="inferred from homology"/>
<accession>A0AAN7TEC6</accession>
<evidence type="ECO:0000256" key="2">
    <source>
        <dbReference type="ARBA" id="ARBA00007581"/>
    </source>
</evidence>
<dbReference type="GO" id="GO:0008198">
    <property type="term" value="F:ferrous iron binding"/>
    <property type="evidence" value="ECO:0007669"/>
    <property type="project" value="InterPro"/>
</dbReference>
<dbReference type="GO" id="GO:0016702">
    <property type="term" value="F:oxidoreductase activity, acting on single donors with incorporation of molecular oxygen, incorporation of two atoms of oxygen"/>
    <property type="evidence" value="ECO:0007669"/>
    <property type="project" value="UniProtKB-ARBA"/>
</dbReference>
<keyword evidence="3" id="KW-0479">Metal-binding</keyword>
<sequence>MPFRFLSYRTAIIVALVAYFCIPYPTGLGTNAVVAAPGFVRTLAILYDYIGLPEEYRKLRPIYRSRGPVDDNHHEDTAAQLGTTTSLIARSQTTVPLTPSTMAMANTTSSSRTPVYFLSHGGPSIVFDTAHPSYTQLQLIGLEITQKIKPKAIVVFSAHWQSSPTEIKVNTASTPTLIYDFSGFPQEYYNLQYPHHGSPQLAGRILKLLHGAGIQAQGVNRGLDHGVWAPFTCAFHPETNPLTVPIVQVSLFDSEDPGQHYALGSAMAALREEGVQVICSGMSVHNLRDYRRAGMSVREGEAMPYAVSFDEALKDAVEREPGSRRREAMRDLVQRGDAREAHPSLEHLLPVFVAAGAAGEDAGRRIWTMAERSLAWGQYRFG</sequence>
<dbReference type="PANTHER" id="PTHR30096">
    <property type="entry name" value="4,5-DOPA DIOXYGENASE EXTRADIOL-LIKE PROTEIN"/>
    <property type="match status" value="1"/>
</dbReference>
<dbReference type="SUPFAM" id="SSF53213">
    <property type="entry name" value="LigB-like"/>
    <property type="match status" value="1"/>
</dbReference>
<gene>
    <name evidence="8" type="ORF">LTR62_004724</name>
</gene>
<evidence type="ECO:0000313" key="9">
    <source>
        <dbReference type="Proteomes" id="UP001310890"/>
    </source>
</evidence>
<keyword evidence="5" id="KW-0560">Oxidoreductase</keyword>
<comment type="similarity">
    <text evidence="2">Belongs to the DODA-type extradiol aromatic ring-opening dioxygenase family.</text>
</comment>
<feature type="transmembrane region" description="Helical" evidence="6">
    <location>
        <begin position="7"/>
        <end position="26"/>
    </location>
</feature>
<dbReference type="CDD" id="cd07363">
    <property type="entry name" value="45_DOPA_Dioxygenase"/>
    <property type="match status" value="1"/>
</dbReference>
<evidence type="ECO:0000313" key="8">
    <source>
        <dbReference type="EMBL" id="KAK5111804.1"/>
    </source>
</evidence>
<evidence type="ECO:0000256" key="5">
    <source>
        <dbReference type="ARBA" id="ARBA00023002"/>
    </source>
</evidence>
<evidence type="ECO:0000256" key="1">
    <source>
        <dbReference type="ARBA" id="ARBA00001947"/>
    </source>
</evidence>
<evidence type="ECO:0000256" key="6">
    <source>
        <dbReference type="SAM" id="Phobius"/>
    </source>
</evidence>
<feature type="domain" description="Extradiol ring-cleavage dioxygenase class III enzyme subunit B" evidence="7">
    <location>
        <begin position="116"/>
        <end position="361"/>
    </location>
</feature>
<evidence type="ECO:0000256" key="4">
    <source>
        <dbReference type="ARBA" id="ARBA00022833"/>
    </source>
</evidence>
<organism evidence="8 9">
    <name type="scientific">Meristemomyces frigidus</name>
    <dbReference type="NCBI Taxonomy" id="1508187"/>
    <lineage>
        <taxon>Eukaryota</taxon>
        <taxon>Fungi</taxon>
        <taxon>Dikarya</taxon>
        <taxon>Ascomycota</taxon>
        <taxon>Pezizomycotina</taxon>
        <taxon>Dothideomycetes</taxon>
        <taxon>Dothideomycetidae</taxon>
        <taxon>Mycosphaerellales</taxon>
        <taxon>Teratosphaeriaceae</taxon>
        <taxon>Meristemomyces</taxon>
    </lineage>
</organism>
<comment type="caution">
    <text evidence="8">The sequence shown here is derived from an EMBL/GenBank/DDBJ whole genome shotgun (WGS) entry which is preliminary data.</text>
</comment>
<keyword evidence="6" id="KW-0812">Transmembrane</keyword>
<keyword evidence="4" id="KW-0862">Zinc</keyword>
<reference evidence="8" key="1">
    <citation type="submission" date="2023-08" db="EMBL/GenBank/DDBJ databases">
        <title>Black Yeasts Isolated from many extreme environments.</title>
        <authorList>
            <person name="Coleine C."/>
            <person name="Stajich J.E."/>
            <person name="Selbmann L."/>
        </authorList>
    </citation>
    <scope>NUCLEOTIDE SEQUENCE</scope>
    <source>
        <strain evidence="8">CCFEE 5401</strain>
    </source>
</reference>
<comment type="cofactor">
    <cofactor evidence="1">
        <name>Zn(2+)</name>
        <dbReference type="ChEBI" id="CHEBI:29105"/>
    </cofactor>
</comment>
<dbReference type="Proteomes" id="UP001310890">
    <property type="component" value="Unassembled WGS sequence"/>
</dbReference>
<name>A0AAN7TEC6_9PEZI</name>
<dbReference type="InterPro" id="IPR014436">
    <property type="entry name" value="Extradiol_dOase_DODA"/>
</dbReference>
<evidence type="ECO:0000256" key="3">
    <source>
        <dbReference type="ARBA" id="ARBA00022723"/>
    </source>
</evidence>
<keyword evidence="6" id="KW-1133">Transmembrane helix</keyword>
<dbReference type="EMBL" id="JAVRRL010000036">
    <property type="protein sequence ID" value="KAK5111804.1"/>
    <property type="molecule type" value="Genomic_DNA"/>
</dbReference>
<dbReference type="GO" id="GO:0008270">
    <property type="term" value="F:zinc ion binding"/>
    <property type="evidence" value="ECO:0007669"/>
    <property type="project" value="InterPro"/>
</dbReference>
<dbReference type="AlphaFoldDB" id="A0AAN7TEC6"/>
<evidence type="ECO:0000259" key="7">
    <source>
        <dbReference type="Pfam" id="PF02900"/>
    </source>
</evidence>
<dbReference type="PANTHER" id="PTHR30096:SF0">
    <property type="entry name" value="4,5-DOPA DIOXYGENASE EXTRADIOL-LIKE PROTEIN"/>
    <property type="match status" value="1"/>
</dbReference>
<protein>
    <recommendedName>
        <fullName evidence="7">Extradiol ring-cleavage dioxygenase class III enzyme subunit B domain-containing protein</fullName>
    </recommendedName>
</protein>
<dbReference type="Pfam" id="PF02900">
    <property type="entry name" value="LigB"/>
    <property type="match status" value="1"/>
</dbReference>
<dbReference type="Gene3D" id="3.40.830.10">
    <property type="entry name" value="LigB-like"/>
    <property type="match status" value="1"/>
</dbReference>
<dbReference type="InterPro" id="IPR004183">
    <property type="entry name" value="Xdiol_dOase_suB"/>
</dbReference>